<feature type="domain" description="ABC transporter" evidence="10">
    <location>
        <begin position="365"/>
        <end position="599"/>
    </location>
</feature>
<gene>
    <name evidence="12" type="ORF">F4Y08_14920</name>
</gene>
<dbReference type="InterPro" id="IPR017871">
    <property type="entry name" value="ABC_transporter-like_CS"/>
</dbReference>
<dbReference type="InterPro" id="IPR039421">
    <property type="entry name" value="Type_1_exporter"/>
</dbReference>
<keyword evidence="2" id="KW-0813">Transport</keyword>
<feature type="transmembrane region" description="Helical" evidence="9">
    <location>
        <begin position="76"/>
        <end position="94"/>
    </location>
</feature>
<dbReference type="GO" id="GO:0016887">
    <property type="term" value="F:ATP hydrolysis activity"/>
    <property type="evidence" value="ECO:0007669"/>
    <property type="project" value="InterPro"/>
</dbReference>
<dbReference type="AlphaFoldDB" id="A0A6B1DWI1"/>
<evidence type="ECO:0000259" key="11">
    <source>
        <dbReference type="PROSITE" id="PS50929"/>
    </source>
</evidence>
<dbReference type="FunFam" id="3.40.50.300:FF:000221">
    <property type="entry name" value="Multidrug ABC transporter ATP-binding protein"/>
    <property type="match status" value="1"/>
</dbReference>
<keyword evidence="3" id="KW-1003">Cell membrane</keyword>
<evidence type="ECO:0000256" key="7">
    <source>
        <dbReference type="ARBA" id="ARBA00022989"/>
    </source>
</evidence>
<dbReference type="SUPFAM" id="SSF52540">
    <property type="entry name" value="P-loop containing nucleoside triphosphate hydrolases"/>
    <property type="match status" value="1"/>
</dbReference>
<feature type="domain" description="ABC transmembrane type-1" evidence="11">
    <location>
        <begin position="44"/>
        <end position="327"/>
    </location>
</feature>
<dbReference type="InterPro" id="IPR027417">
    <property type="entry name" value="P-loop_NTPase"/>
</dbReference>
<evidence type="ECO:0000256" key="1">
    <source>
        <dbReference type="ARBA" id="ARBA00004651"/>
    </source>
</evidence>
<dbReference type="SMART" id="SM00382">
    <property type="entry name" value="AAA"/>
    <property type="match status" value="1"/>
</dbReference>
<dbReference type="SUPFAM" id="SSF90123">
    <property type="entry name" value="ABC transporter transmembrane region"/>
    <property type="match status" value="1"/>
</dbReference>
<evidence type="ECO:0000256" key="3">
    <source>
        <dbReference type="ARBA" id="ARBA00022475"/>
    </source>
</evidence>
<dbReference type="PANTHER" id="PTHR24221">
    <property type="entry name" value="ATP-BINDING CASSETTE SUB-FAMILY B"/>
    <property type="match status" value="1"/>
</dbReference>
<dbReference type="Pfam" id="PF00005">
    <property type="entry name" value="ABC_tran"/>
    <property type="match status" value="1"/>
</dbReference>
<feature type="transmembrane region" description="Helical" evidence="9">
    <location>
        <begin position="175"/>
        <end position="200"/>
    </location>
</feature>
<sequence length="606" mass="67077">MSAVVEGLAADRPLEEGSSGTTVPQSAFRFMLTLIQGRRLVYILLCVVAGGMFTVSTIVGPLLIRRVIQFIEAGTGTVDQLIPIVLILVGMYLLRGLGRYLYGYLSHVVAYQVLHELLSRTYEHLQTLSHRYLNRQRTGSLIARSISDVEAVEDFVAHGIPELTLAVVGPLTMTAILLAIDPWMTLLALLPLPVASFIVYRKARQIRRFWWQVRSGLAELVAQVQDNLSGLTEIKLFNLEAIQYRRVHERSTRFRDASVSAMGISMIPGSVVEIAGGLGFILVAWSGGARALQGTLSVADFVLFVSYISFIYMPFMKLADMGDTLSRAYVSLERIRETWQIQAEIRSPVHGRDPSCDNPDLSWTVEFRDVGFAYRPDINALSEVSFSIQPGQTVALVGPTGAGKTTVSRLIPRLYDVDGGQVLVAGTDVRDWQLDPLRRHVSFVLQEVFLFHGTIRDNLLLGRPDASETDLHEVIRMAHATEFIEEMPNGLETVIGERGVRLSGGQRQRISIARALLKNAPILVLDEATSNVDVLTELAIQEALQTLMKGRTTLVIAHRLSTIRNAHRVLYMEDGRILESGTFDQLVAQGGGFARMVEAQSLLQTV</sequence>
<keyword evidence="6 12" id="KW-0067">ATP-binding</keyword>
<feature type="transmembrane region" description="Helical" evidence="9">
    <location>
        <begin position="40"/>
        <end position="64"/>
    </location>
</feature>
<evidence type="ECO:0000256" key="2">
    <source>
        <dbReference type="ARBA" id="ARBA00022448"/>
    </source>
</evidence>
<keyword evidence="7 9" id="KW-1133">Transmembrane helix</keyword>
<reference evidence="12" key="1">
    <citation type="submission" date="2019-09" db="EMBL/GenBank/DDBJ databases">
        <title>Characterisation of the sponge microbiome using genome-centric metagenomics.</title>
        <authorList>
            <person name="Engelberts J.P."/>
            <person name="Robbins S.J."/>
            <person name="De Goeij J.M."/>
            <person name="Aranda M."/>
            <person name="Bell S.C."/>
            <person name="Webster N.S."/>
        </authorList>
    </citation>
    <scope>NUCLEOTIDE SEQUENCE</scope>
    <source>
        <strain evidence="12">SB0662_bin_9</strain>
    </source>
</reference>
<dbReference type="Gene3D" id="1.20.1560.10">
    <property type="entry name" value="ABC transporter type 1, transmembrane domain"/>
    <property type="match status" value="1"/>
</dbReference>
<evidence type="ECO:0000256" key="5">
    <source>
        <dbReference type="ARBA" id="ARBA00022741"/>
    </source>
</evidence>
<dbReference type="GO" id="GO:0140359">
    <property type="term" value="F:ABC-type transporter activity"/>
    <property type="evidence" value="ECO:0007669"/>
    <property type="project" value="InterPro"/>
</dbReference>
<evidence type="ECO:0000256" key="4">
    <source>
        <dbReference type="ARBA" id="ARBA00022692"/>
    </source>
</evidence>
<feature type="transmembrane region" description="Helical" evidence="9">
    <location>
        <begin position="259"/>
        <end position="285"/>
    </location>
</feature>
<evidence type="ECO:0000256" key="9">
    <source>
        <dbReference type="SAM" id="Phobius"/>
    </source>
</evidence>
<accession>A0A6B1DWI1</accession>
<feature type="transmembrane region" description="Helical" evidence="9">
    <location>
        <begin position="291"/>
        <end position="312"/>
    </location>
</feature>
<evidence type="ECO:0000313" key="12">
    <source>
        <dbReference type="EMBL" id="MYD91598.1"/>
    </source>
</evidence>
<dbReference type="InterPro" id="IPR036640">
    <property type="entry name" value="ABC1_TM_sf"/>
</dbReference>
<dbReference type="Gene3D" id="3.40.50.300">
    <property type="entry name" value="P-loop containing nucleotide triphosphate hydrolases"/>
    <property type="match status" value="1"/>
</dbReference>
<evidence type="ECO:0000256" key="6">
    <source>
        <dbReference type="ARBA" id="ARBA00022840"/>
    </source>
</evidence>
<dbReference type="InterPro" id="IPR011527">
    <property type="entry name" value="ABC1_TM_dom"/>
</dbReference>
<dbReference type="InterPro" id="IPR003593">
    <property type="entry name" value="AAA+_ATPase"/>
</dbReference>
<dbReference type="PROSITE" id="PS50893">
    <property type="entry name" value="ABC_TRANSPORTER_2"/>
    <property type="match status" value="1"/>
</dbReference>
<comment type="caution">
    <text evidence="12">The sequence shown here is derived from an EMBL/GenBank/DDBJ whole genome shotgun (WGS) entry which is preliminary data.</text>
</comment>
<dbReference type="Pfam" id="PF00664">
    <property type="entry name" value="ABC_membrane"/>
    <property type="match status" value="1"/>
</dbReference>
<proteinExistence type="predicted"/>
<dbReference type="InterPro" id="IPR003439">
    <property type="entry name" value="ABC_transporter-like_ATP-bd"/>
</dbReference>
<dbReference type="PANTHER" id="PTHR24221:SF654">
    <property type="entry name" value="ATP-BINDING CASSETTE SUB-FAMILY B MEMBER 6"/>
    <property type="match status" value="1"/>
</dbReference>
<evidence type="ECO:0000259" key="10">
    <source>
        <dbReference type="PROSITE" id="PS50893"/>
    </source>
</evidence>
<keyword evidence="8 9" id="KW-0472">Membrane</keyword>
<name>A0A6B1DWI1_9CHLR</name>
<keyword evidence="4 9" id="KW-0812">Transmembrane</keyword>
<dbReference type="GO" id="GO:0005886">
    <property type="term" value="C:plasma membrane"/>
    <property type="evidence" value="ECO:0007669"/>
    <property type="project" value="UniProtKB-SubCell"/>
</dbReference>
<comment type="subcellular location">
    <subcellularLocation>
        <location evidence="1">Cell membrane</location>
        <topology evidence="1">Multi-pass membrane protein</topology>
    </subcellularLocation>
</comment>
<dbReference type="PROSITE" id="PS00211">
    <property type="entry name" value="ABC_TRANSPORTER_1"/>
    <property type="match status" value="1"/>
</dbReference>
<protein>
    <submittedName>
        <fullName evidence="12">ABC transporter ATP-binding protein</fullName>
    </submittedName>
</protein>
<dbReference type="GO" id="GO:0005524">
    <property type="term" value="F:ATP binding"/>
    <property type="evidence" value="ECO:0007669"/>
    <property type="project" value="UniProtKB-KW"/>
</dbReference>
<dbReference type="PROSITE" id="PS50929">
    <property type="entry name" value="ABC_TM1F"/>
    <property type="match status" value="1"/>
</dbReference>
<keyword evidence="5" id="KW-0547">Nucleotide-binding</keyword>
<organism evidence="12">
    <name type="scientific">Caldilineaceae bacterium SB0662_bin_9</name>
    <dbReference type="NCBI Taxonomy" id="2605258"/>
    <lineage>
        <taxon>Bacteria</taxon>
        <taxon>Bacillati</taxon>
        <taxon>Chloroflexota</taxon>
        <taxon>Caldilineae</taxon>
        <taxon>Caldilineales</taxon>
        <taxon>Caldilineaceae</taxon>
    </lineage>
</organism>
<evidence type="ECO:0000256" key="8">
    <source>
        <dbReference type="ARBA" id="ARBA00023136"/>
    </source>
</evidence>
<dbReference type="EMBL" id="VXPY01000104">
    <property type="protein sequence ID" value="MYD91598.1"/>
    <property type="molecule type" value="Genomic_DNA"/>
</dbReference>